<dbReference type="AlphaFoldDB" id="A0A1X9T459"/>
<sequence length="166" mass="18955">MGDYTGIRCKVVLKPAFIPWITTLVDGDGKWSDLGFAATDHLAQLSRGTELGKNEIGSAYMPEEWTTPDAQAACCNRVEQGIWTFQMDLKEEEDEVDWFIQQVIPLIAEKTLWLEVFRAYEPYTHSTLYTYAQEAWSLSTGPQYRWQGAEDPFAISNENELKNGYV</sequence>
<reference evidence="1 2" key="1">
    <citation type="journal article" date="2016" name="Int. J. Syst. Evol. Microbiol.">
        <title>Paenibacillus damxungensis sp. nov., isolated from raw yak (Bos grunniens) milk.</title>
        <authorList>
            <person name="Wu Z."/>
            <person name="Gao C."/>
            <person name="Han J."/>
            <person name="Liu Z."/>
        </authorList>
    </citation>
    <scope>NUCLEOTIDE SEQUENCE [LARGE SCALE GENOMIC DNA]</scope>
    <source>
        <strain evidence="1 2">BD3526</strain>
        <plasmid evidence="1 2">unnamed1</plasmid>
    </source>
</reference>
<proteinExistence type="predicted"/>
<name>A0A1X9T459_9BACL</name>
<organism evidence="1 2">
    <name type="scientific">Paenibacillus bovis</name>
    <dbReference type="NCBI Taxonomy" id="1616788"/>
    <lineage>
        <taxon>Bacteria</taxon>
        <taxon>Bacillati</taxon>
        <taxon>Bacillota</taxon>
        <taxon>Bacilli</taxon>
        <taxon>Bacillales</taxon>
        <taxon>Paenibacillaceae</taxon>
        <taxon>Paenibacillus</taxon>
    </lineage>
</organism>
<keyword evidence="1" id="KW-0614">Plasmid</keyword>
<dbReference type="KEGG" id="pbv:AR543_p0048"/>
<dbReference type="RefSeq" id="WP_087071369.1">
    <property type="nucleotide sequence ID" value="NZ_CP021170.1"/>
</dbReference>
<evidence type="ECO:0000313" key="2">
    <source>
        <dbReference type="Proteomes" id="UP000078148"/>
    </source>
</evidence>
<geneLocation type="plasmid" evidence="1 2">
    <name>unnamed1</name>
</geneLocation>
<keyword evidence="2" id="KW-1185">Reference proteome</keyword>
<gene>
    <name evidence="1" type="ORF">AR543_p0048</name>
</gene>
<evidence type="ECO:0000313" key="1">
    <source>
        <dbReference type="EMBL" id="ARR10656.1"/>
    </source>
</evidence>
<accession>A0A1X9T459</accession>
<protein>
    <submittedName>
        <fullName evidence="1">Uncharacterized protein</fullName>
    </submittedName>
</protein>
<dbReference type="EMBL" id="CP021170">
    <property type="protein sequence ID" value="ARR10656.1"/>
    <property type="molecule type" value="Genomic_DNA"/>
</dbReference>
<dbReference type="Proteomes" id="UP000078148">
    <property type="component" value="Plasmid unnamed1"/>
</dbReference>
<dbReference type="OrthoDB" id="9735366at2"/>